<accession>A0ABQ9B3H0</accession>
<gene>
    <name evidence="7" type="ORF">OIU77_001544</name>
</gene>
<feature type="compositionally biased region" description="Polar residues" evidence="5">
    <location>
        <begin position="109"/>
        <end position="121"/>
    </location>
</feature>
<name>A0ABQ9B3H0_9ROSI</name>
<feature type="region of interest" description="Disordered" evidence="5">
    <location>
        <begin position="90"/>
        <end position="146"/>
    </location>
</feature>
<dbReference type="InterPro" id="IPR011598">
    <property type="entry name" value="bHLH_dom"/>
</dbReference>
<dbReference type="InterPro" id="IPR024097">
    <property type="entry name" value="bHLH_ZIP_TF"/>
</dbReference>
<organism evidence="7 8">
    <name type="scientific">Salix suchowensis</name>
    <dbReference type="NCBI Taxonomy" id="1278906"/>
    <lineage>
        <taxon>Eukaryota</taxon>
        <taxon>Viridiplantae</taxon>
        <taxon>Streptophyta</taxon>
        <taxon>Embryophyta</taxon>
        <taxon>Tracheophyta</taxon>
        <taxon>Spermatophyta</taxon>
        <taxon>Magnoliopsida</taxon>
        <taxon>eudicotyledons</taxon>
        <taxon>Gunneridae</taxon>
        <taxon>Pentapetalae</taxon>
        <taxon>rosids</taxon>
        <taxon>fabids</taxon>
        <taxon>Malpighiales</taxon>
        <taxon>Salicaceae</taxon>
        <taxon>Saliceae</taxon>
        <taxon>Salix</taxon>
    </lineage>
</organism>
<evidence type="ECO:0000256" key="4">
    <source>
        <dbReference type="ARBA" id="ARBA00023242"/>
    </source>
</evidence>
<comment type="subcellular location">
    <subcellularLocation>
        <location evidence="1">Nucleus</location>
    </subcellularLocation>
</comment>
<evidence type="ECO:0000256" key="3">
    <source>
        <dbReference type="ARBA" id="ARBA00023163"/>
    </source>
</evidence>
<comment type="caution">
    <text evidence="7">The sequence shown here is derived from an EMBL/GenBank/DDBJ whole genome shotgun (WGS) entry which is preliminary data.</text>
</comment>
<dbReference type="PANTHER" id="PTHR12565">
    <property type="entry name" value="STEROL REGULATORY ELEMENT-BINDING PROTEIN"/>
    <property type="match status" value="1"/>
</dbReference>
<dbReference type="PANTHER" id="PTHR12565:SF354">
    <property type="entry name" value="BHLH DOMAIN-CONTAINING PROTEIN"/>
    <property type="match status" value="1"/>
</dbReference>
<protein>
    <recommendedName>
        <fullName evidence="6">BHLH domain-containing protein</fullName>
    </recommendedName>
</protein>
<dbReference type="Pfam" id="PF00010">
    <property type="entry name" value="HLH"/>
    <property type="match status" value="1"/>
</dbReference>
<dbReference type="SMART" id="SM00353">
    <property type="entry name" value="HLH"/>
    <property type="match status" value="1"/>
</dbReference>
<dbReference type="SUPFAM" id="SSF47459">
    <property type="entry name" value="HLH, helix-loop-helix DNA-binding domain"/>
    <property type="match status" value="1"/>
</dbReference>
<keyword evidence="3" id="KW-0804">Transcription</keyword>
<reference evidence="7" key="2">
    <citation type="journal article" date="2023" name="Int. J. Mol. Sci.">
        <title>De Novo Assembly and Annotation of 11 Diverse Shrub Willow (Salix) Genomes Reveals Novel Gene Organization in Sex-Linked Regions.</title>
        <authorList>
            <person name="Hyden B."/>
            <person name="Feng K."/>
            <person name="Yates T.B."/>
            <person name="Jawdy S."/>
            <person name="Cereghino C."/>
            <person name="Smart L.B."/>
            <person name="Muchero W."/>
        </authorList>
    </citation>
    <scope>NUCLEOTIDE SEQUENCE</scope>
    <source>
        <tissue evidence="7">Shoot tip</tissue>
    </source>
</reference>
<evidence type="ECO:0000256" key="5">
    <source>
        <dbReference type="SAM" id="MobiDB-lite"/>
    </source>
</evidence>
<evidence type="ECO:0000313" key="7">
    <source>
        <dbReference type="EMBL" id="KAJ6371053.1"/>
    </source>
</evidence>
<reference evidence="7" key="1">
    <citation type="submission" date="2022-10" db="EMBL/GenBank/DDBJ databases">
        <authorList>
            <person name="Hyden B.L."/>
            <person name="Feng K."/>
            <person name="Yates T."/>
            <person name="Jawdy S."/>
            <person name="Smart L.B."/>
            <person name="Muchero W."/>
        </authorList>
    </citation>
    <scope>NUCLEOTIDE SEQUENCE</scope>
    <source>
        <tissue evidence="7">Shoot tip</tissue>
    </source>
</reference>
<keyword evidence="2" id="KW-0805">Transcription regulation</keyword>
<proteinExistence type="predicted"/>
<evidence type="ECO:0000256" key="1">
    <source>
        <dbReference type="ARBA" id="ARBA00004123"/>
    </source>
</evidence>
<feature type="compositionally biased region" description="Basic and acidic residues" evidence="5">
    <location>
        <begin position="134"/>
        <end position="146"/>
    </location>
</feature>
<sequence length="287" mass="32639">MAEFAEYQQRFRPSQPLTEMMNMNMNMEIFKHLSDLNPSILENFSTAEFSADSLLAHQQPEFTAAYNHNNLSSTFHPDILSTTTAVHTVTLNQNGTHETKKRKSKEQSTRSYKNISPTASSNETKKKNNLGGGKKGENRDKEVDQTEEVIHVRAKRGHATDSHSIAERVRREKINNKLRCLQDLVPGCHKSMGMAVMLEEIINYVHSLQNQVEVISYDRVCFFPWSLQLLAVQLNKLDSAIESSKREDQGTGSTEAQKIEKWLRERYGASTLHGPFDCIFGNYSLSL</sequence>
<dbReference type="PROSITE" id="PS50888">
    <property type="entry name" value="BHLH"/>
    <property type="match status" value="1"/>
</dbReference>
<dbReference type="EMBL" id="JAPFFI010000013">
    <property type="protein sequence ID" value="KAJ6371053.1"/>
    <property type="molecule type" value="Genomic_DNA"/>
</dbReference>
<keyword evidence="4" id="KW-0539">Nucleus</keyword>
<feature type="domain" description="BHLH" evidence="6">
    <location>
        <begin position="158"/>
        <end position="208"/>
    </location>
</feature>
<evidence type="ECO:0000256" key="2">
    <source>
        <dbReference type="ARBA" id="ARBA00023015"/>
    </source>
</evidence>
<evidence type="ECO:0000259" key="6">
    <source>
        <dbReference type="PROSITE" id="PS50888"/>
    </source>
</evidence>
<evidence type="ECO:0000313" key="8">
    <source>
        <dbReference type="Proteomes" id="UP001141253"/>
    </source>
</evidence>
<dbReference type="InterPro" id="IPR036638">
    <property type="entry name" value="HLH_DNA-bd_sf"/>
</dbReference>
<keyword evidence="8" id="KW-1185">Reference proteome</keyword>
<dbReference type="Gene3D" id="4.10.280.10">
    <property type="entry name" value="Helix-loop-helix DNA-binding domain"/>
    <property type="match status" value="1"/>
</dbReference>
<dbReference type="Proteomes" id="UP001141253">
    <property type="component" value="Chromosome 17"/>
</dbReference>